<organism evidence="3 4">
    <name type="scientific">Pseudomarimonas salicorniae</name>
    <dbReference type="NCBI Taxonomy" id="2933270"/>
    <lineage>
        <taxon>Bacteria</taxon>
        <taxon>Pseudomonadati</taxon>
        <taxon>Pseudomonadota</taxon>
        <taxon>Gammaproteobacteria</taxon>
        <taxon>Lysobacterales</taxon>
        <taxon>Lysobacteraceae</taxon>
        <taxon>Pseudomarimonas</taxon>
    </lineage>
</organism>
<accession>A0ABT0GLY0</accession>
<dbReference type="InterPro" id="IPR043128">
    <property type="entry name" value="Rev_trsase/Diguanyl_cyclase"/>
</dbReference>
<dbReference type="InterPro" id="IPR029016">
    <property type="entry name" value="GAF-like_dom_sf"/>
</dbReference>
<dbReference type="EC" id="2.7.7.65" evidence="3"/>
<feature type="domain" description="GGDEF" evidence="2">
    <location>
        <begin position="305"/>
        <end position="436"/>
    </location>
</feature>
<gene>
    <name evidence="3" type="ORF">M0G41_18015</name>
</gene>
<dbReference type="NCBIfam" id="TIGR00229">
    <property type="entry name" value="sensory_box"/>
    <property type="match status" value="1"/>
</dbReference>
<dbReference type="Gene3D" id="3.30.450.40">
    <property type="match status" value="1"/>
</dbReference>
<dbReference type="SUPFAM" id="SSF55785">
    <property type="entry name" value="PYP-like sensor domain (PAS domain)"/>
    <property type="match status" value="1"/>
</dbReference>
<dbReference type="InterPro" id="IPR029787">
    <property type="entry name" value="Nucleotide_cyclase"/>
</dbReference>
<dbReference type="InterPro" id="IPR003018">
    <property type="entry name" value="GAF"/>
</dbReference>
<dbReference type="InterPro" id="IPR013656">
    <property type="entry name" value="PAS_4"/>
</dbReference>
<dbReference type="Gene3D" id="3.30.450.20">
    <property type="entry name" value="PAS domain"/>
    <property type="match status" value="1"/>
</dbReference>
<dbReference type="InterPro" id="IPR000014">
    <property type="entry name" value="PAS"/>
</dbReference>
<dbReference type="SUPFAM" id="SSF55781">
    <property type="entry name" value="GAF domain-like"/>
    <property type="match status" value="1"/>
</dbReference>
<dbReference type="Gene3D" id="3.30.70.270">
    <property type="match status" value="1"/>
</dbReference>
<keyword evidence="3" id="KW-0548">Nucleotidyltransferase</keyword>
<dbReference type="CDD" id="cd00130">
    <property type="entry name" value="PAS"/>
    <property type="match status" value="1"/>
</dbReference>
<evidence type="ECO:0000259" key="2">
    <source>
        <dbReference type="PROSITE" id="PS50887"/>
    </source>
</evidence>
<feature type="domain" description="PAS" evidence="1">
    <location>
        <begin position="3"/>
        <end position="73"/>
    </location>
</feature>
<dbReference type="SMART" id="SM00267">
    <property type="entry name" value="GGDEF"/>
    <property type="match status" value="1"/>
</dbReference>
<dbReference type="RefSeq" id="WP_248211582.1">
    <property type="nucleotide sequence ID" value="NZ_JALNMH010000021.1"/>
</dbReference>
<dbReference type="InterPro" id="IPR000160">
    <property type="entry name" value="GGDEF_dom"/>
</dbReference>
<dbReference type="SMART" id="SM00065">
    <property type="entry name" value="GAF"/>
    <property type="match status" value="1"/>
</dbReference>
<dbReference type="PANTHER" id="PTHR46663">
    <property type="entry name" value="DIGUANYLATE CYCLASE DGCT-RELATED"/>
    <property type="match status" value="1"/>
</dbReference>
<dbReference type="SMART" id="SM00091">
    <property type="entry name" value="PAS"/>
    <property type="match status" value="1"/>
</dbReference>
<dbReference type="InterPro" id="IPR052163">
    <property type="entry name" value="DGC-Regulatory_Protein"/>
</dbReference>
<comment type="caution">
    <text evidence="3">The sequence shown here is derived from an EMBL/GenBank/DDBJ whole genome shotgun (WGS) entry which is preliminary data.</text>
</comment>
<keyword evidence="4" id="KW-1185">Reference proteome</keyword>
<reference evidence="3" key="1">
    <citation type="submission" date="2022-04" db="EMBL/GenBank/DDBJ databases">
        <title>Lysobacter sp. CAU 1642 isolated from sea sand.</title>
        <authorList>
            <person name="Kim W."/>
        </authorList>
    </citation>
    <scope>NUCLEOTIDE SEQUENCE</scope>
    <source>
        <strain evidence="3">CAU 1642</strain>
    </source>
</reference>
<dbReference type="Pfam" id="PF08448">
    <property type="entry name" value="PAS_4"/>
    <property type="match status" value="1"/>
</dbReference>
<dbReference type="PANTHER" id="PTHR46663:SF3">
    <property type="entry name" value="SLL0267 PROTEIN"/>
    <property type="match status" value="1"/>
</dbReference>
<protein>
    <submittedName>
        <fullName evidence="3">Diguanylate cyclase</fullName>
        <ecNumber evidence="3">2.7.7.65</ecNumber>
    </submittedName>
</protein>
<evidence type="ECO:0000259" key="1">
    <source>
        <dbReference type="PROSITE" id="PS50112"/>
    </source>
</evidence>
<dbReference type="Proteomes" id="UP001431449">
    <property type="component" value="Unassembled WGS sequence"/>
</dbReference>
<keyword evidence="3" id="KW-0808">Transferase</keyword>
<name>A0ABT0GLY0_9GAMM</name>
<dbReference type="Pfam" id="PF13492">
    <property type="entry name" value="GAF_3"/>
    <property type="match status" value="1"/>
</dbReference>
<dbReference type="PROSITE" id="PS50112">
    <property type="entry name" value="PAS"/>
    <property type="match status" value="1"/>
</dbReference>
<dbReference type="SUPFAM" id="SSF55073">
    <property type="entry name" value="Nucleotide cyclase"/>
    <property type="match status" value="1"/>
</dbReference>
<dbReference type="EMBL" id="JALNMH010000021">
    <property type="protein sequence ID" value="MCK7595553.1"/>
    <property type="molecule type" value="Genomic_DNA"/>
</dbReference>
<evidence type="ECO:0000313" key="3">
    <source>
        <dbReference type="EMBL" id="MCK7595553.1"/>
    </source>
</evidence>
<sequence length="436" mass="48165">MPDRPDLSEVLDLLLDAVCVVDREGRFVYVSAAGERIFGYPPEAMRGRRMIELVAPEDRPRTLEASARVMAGNPLPHFENHYVHRLGHRVPIMWTARWSEAHGMRIAVARDITERRRAEQLHHALFALSEAAHETRDLHALLGRTHAILDGLLPDSHCEVVLRDNGQDRLHYLYRSERHPTAGIDPAADPFLAGVIEAGRARRSNDGSAGSARSGSRIGVPLVGESSVIGCIALERDPGRAGFGEDDLELLRHVSRQVAAAIERNRLHARLERLAHFDALTGLPNRSLLIDRVEVAIARAERHGHQLALLFVDLDGFKQINDERGHAAGDRLLQETAHRLQRAVRSCDTVARIGGDEFVILIEDLVEPQGAQHVADSIGRQLQASTDGVDPLCGASVGIALYPRDGVDVYCLLARADKAMYEAKRARRRPVRLSGA</sequence>
<dbReference type="Pfam" id="PF00990">
    <property type="entry name" value="GGDEF"/>
    <property type="match status" value="1"/>
</dbReference>
<dbReference type="CDD" id="cd01949">
    <property type="entry name" value="GGDEF"/>
    <property type="match status" value="1"/>
</dbReference>
<dbReference type="PROSITE" id="PS50887">
    <property type="entry name" value="GGDEF"/>
    <property type="match status" value="1"/>
</dbReference>
<dbReference type="InterPro" id="IPR035965">
    <property type="entry name" value="PAS-like_dom_sf"/>
</dbReference>
<evidence type="ECO:0000313" key="4">
    <source>
        <dbReference type="Proteomes" id="UP001431449"/>
    </source>
</evidence>
<proteinExistence type="predicted"/>
<dbReference type="NCBIfam" id="TIGR00254">
    <property type="entry name" value="GGDEF"/>
    <property type="match status" value="1"/>
</dbReference>
<dbReference type="GO" id="GO:0052621">
    <property type="term" value="F:diguanylate cyclase activity"/>
    <property type="evidence" value="ECO:0007669"/>
    <property type="project" value="UniProtKB-EC"/>
</dbReference>